<keyword evidence="4" id="KW-1185">Reference proteome</keyword>
<accession>X7EED9</accession>
<dbReference type="GO" id="GO:0003824">
    <property type="term" value="F:catalytic activity"/>
    <property type="evidence" value="ECO:0007669"/>
    <property type="project" value="InterPro"/>
</dbReference>
<gene>
    <name evidence="3" type="ORF">OCH239_09890</name>
</gene>
<feature type="domain" description="Endonuclease/exonuclease/phosphatase" evidence="2">
    <location>
        <begin position="79"/>
        <end position="282"/>
    </location>
</feature>
<keyword evidence="1" id="KW-0472">Membrane</keyword>
<evidence type="ECO:0000313" key="4">
    <source>
        <dbReference type="Proteomes" id="UP000022447"/>
    </source>
</evidence>
<keyword evidence="1" id="KW-0812">Transmembrane</keyword>
<reference evidence="3 4" key="1">
    <citation type="submission" date="2014-01" db="EMBL/GenBank/DDBJ databases">
        <title>Roseivivax halodurans JCM 10272 Genome Sequencing.</title>
        <authorList>
            <person name="Lai Q."/>
            <person name="Li G."/>
            <person name="Shao Z."/>
        </authorList>
    </citation>
    <scope>NUCLEOTIDE SEQUENCE [LARGE SCALE GENOMIC DNA]</scope>
    <source>
        <strain evidence="3 4">JCM 10272</strain>
    </source>
</reference>
<dbReference type="Gene3D" id="3.60.10.10">
    <property type="entry name" value="Endonuclease/exonuclease/phosphatase"/>
    <property type="match status" value="1"/>
</dbReference>
<comment type="caution">
    <text evidence="3">The sequence shown here is derived from an EMBL/GenBank/DDBJ whole genome shotgun (WGS) entry which is preliminary data.</text>
</comment>
<dbReference type="EMBL" id="JALZ01000023">
    <property type="protein sequence ID" value="ETX13581.1"/>
    <property type="molecule type" value="Genomic_DNA"/>
</dbReference>
<evidence type="ECO:0000313" key="3">
    <source>
        <dbReference type="EMBL" id="ETX13581.1"/>
    </source>
</evidence>
<dbReference type="AlphaFoldDB" id="X7EED9"/>
<dbReference type="SUPFAM" id="SSF56219">
    <property type="entry name" value="DNase I-like"/>
    <property type="match status" value="1"/>
</dbReference>
<dbReference type="Proteomes" id="UP000022447">
    <property type="component" value="Unassembled WGS sequence"/>
</dbReference>
<name>X7EED9_9RHOB</name>
<evidence type="ECO:0000256" key="1">
    <source>
        <dbReference type="SAM" id="Phobius"/>
    </source>
</evidence>
<dbReference type="InterPro" id="IPR036691">
    <property type="entry name" value="Endo/exonu/phosph_ase_sf"/>
</dbReference>
<dbReference type="InterPro" id="IPR005135">
    <property type="entry name" value="Endo/exonuclease/phosphatase"/>
</dbReference>
<sequence length="324" mass="35378">MWWVRMTDFPRLQYAIAISIVLLVLALAGRLPDRLRAALAGLLLAALAFNAVKLAPYLPDATGDTAACAPERRFSVMVANVKLENHHAAELLEIVREHDPDLLLALETTEWWDRHLAELSGEMPYSAARITGSFFGMHLLSRLPLSGTEVMVPVGQDTPAILSTVTLPAGDEVRFLGIHPRPPHPGQSSVGRDAVLMWSGLEASTAGPPLVLAGDLNAVPWERTVERLGRIGGLVDPRRIFGFLPTYDAHSWWMAWPLDQVLHTTGVTVTGLEVLRGFGSDHYPVEVMLCHQPTDVSSPELRPGDLDRARAIIAATTRVTPPAQ</sequence>
<dbReference type="eggNOG" id="COG3021">
    <property type="taxonomic scope" value="Bacteria"/>
</dbReference>
<evidence type="ECO:0000259" key="2">
    <source>
        <dbReference type="Pfam" id="PF03372"/>
    </source>
</evidence>
<feature type="transmembrane region" description="Helical" evidence="1">
    <location>
        <begin position="12"/>
        <end position="31"/>
    </location>
</feature>
<dbReference type="Pfam" id="PF03372">
    <property type="entry name" value="Exo_endo_phos"/>
    <property type="match status" value="1"/>
</dbReference>
<dbReference type="STRING" id="1449350.OCH239_09890"/>
<keyword evidence="1" id="KW-1133">Transmembrane helix</keyword>
<proteinExistence type="predicted"/>
<organism evidence="3 4">
    <name type="scientific">Roseivivax halodurans JCM 10272</name>
    <dbReference type="NCBI Taxonomy" id="1449350"/>
    <lineage>
        <taxon>Bacteria</taxon>
        <taxon>Pseudomonadati</taxon>
        <taxon>Pseudomonadota</taxon>
        <taxon>Alphaproteobacteria</taxon>
        <taxon>Rhodobacterales</taxon>
        <taxon>Roseobacteraceae</taxon>
        <taxon>Roseivivax</taxon>
    </lineage>
</organism>
<protein>
    <recommendedName>
        <fullName evidence="2">Endonuclease/exonuclease/phosphatase domain-containing protein</fullName>
    </recommendedName>
</protein>